<sequence length="173" mass="19458">MVQNEQQLQSLGICHRLFRFIMRNLAAQALKPVTLGPPAQIQQTRMISWPVIDRQEMNSQRGYSINGAEDCDILASVEIEDESSRLLDASDQGKITIEFVGKAKTKAPRKMVSIKDEPEIINESKKRKKNEVTERRNDGELRPLRSILKVGSNFPKTSAQDGNGNPVRKATLD</sequence>
<evidence type="ECO:0000313" key="3">
    <source>
        <dbReference type="Proteomes" id="UP000596660"/>
    </source>
</evidence>
<dbReference type="OMA" id="LYHFIMK"/>
<dbReference type="AlphaFoldDB" id="A0A803KPA4"/>
<reference evidence="2" key="1">
    <citation type="journal article" date="2017" name="Nature">
        <title>The genome of Chenopodium quinoa.</title>
        <authorList>
            <person name="Jarvis D.E."/>
            <person name="Ho Y.S."/>
            <person name="Lightfoot D.J."/>
            <person name="Schmoeckel S.M."/>
            <person name="Li B."/>
            <person name="Borm T.J.A."/>
            <person name="Ohyanagi H."/>
            <person name="Mineta K."/>
            <person name="Michell C.T."/>
            <person name="Saber N."/>
            <person name="Kharbatia N.M."/>
            <person name="Rupper R.R."/>
            <person name="Sharp A.R."/>
            <person name="Dally N."/>
            <person name="Boughton B.A."/>
            <person name="Woo Y.H."/>
            <person name="Gao G."/>
            <person name="Schijlen E.G.W.M."/>
            <person name="Guo X."/>
            <person name="Momin A.A."/>
            <person name="Negrao S."/>
            <person name="Al-Babili S."/>
            <person name="Gehring C."/>
            <person name="Roessner U."/>
            <person name="Jung C."/>
            <person name="Murphy K."/>
            <person name="Arold S.T."/>
            <person name="Gojobori T."/>
            <person name="van der Linden C.G."/>
            <person name="van Loo E.N."/>
            <person name="Jellen E.N."/>
            <person name="Maughan P.J."/>
            <person name="Tester M."/>
        </authorList>
    </citation>
    <scope>NUCLEOTIDE SEQUENCE [LARGE SCALE GENOMIC DNA]</scope>
    <source>
        <strain evidence="2">cv. PI 614886</strain>
    </source>
</reference>
<dbReference type="EnsemblPlants" id="AUR62000860-RA">
    <property type="protein sequence ID" value="AUR62000860-RA:cds"/>
    <property type="gene ID" value="AUR62000860"/>
</dbReference>
<proteinExistence type="predicted"/>
<accession>A0A803KPA4</accession>
<keyword evidence="3" id="KW-1185">Reference proteome</keyword>
<organism evidence="2 3">
    <name type="scientific">Chenopodium quinoa</name>
    <name type="common">Quinoa</name>
    <dbReference type="NCBI Taxonomy" id="63459"/>
    <lineage>
        <taxon>Eukaryota</taxon>
        <taxon>Viridiplantae</taxon>
        <taxon>Streptophyta</taxon>
        <taxon>Embryophyta</taxon>
        <taxon>Tracheophyta</taxon>
        <taxon>Spermatophyta</taxon>
        <taxon>Magnoliopsida</taxon>
        <taxon>eudicotyledons</taxon>
        <taxon>Gunneridae</taxon>
        <taxon>Pentapetalae</taxon>
        <taxon>Caryophyllales</taxon>
        <taxon>Chenopodiaceae</taxon>
        <taxon>Chenopodioideae</taxon>
        <taxon>Atripliceae</taxon>
        <taxon>Chenopodium</taxon>
    </lineage>
</organism>
<evidence type="ECO:0000313" key="2">
    <source>
        <dbReference type="EnsemblPlants" id="AUR62000860-RA:cds"/>
    </source>
</evidence>
<reference evidence="2" key="2">
    <citation type="submission" date="2021-03" db="UniProtKB">
        <authorList>
            <consortium name="EnsemblPlants"/>
        </authorList>
    </citation>
    <scope>IDENTIFICATION</scope>
</reference>
<dbReference type="Gramene" id="AUR62000860-RA">
    <property type="protein sequence ID" value="AUR62000860-RA:cds"/>
    <property type="gene ID" value="AUR62000860"/>
</dbReference>
<evidence type="ECO:0000256" key="1">
    <source>
        <dbReference type="SAM" id="MobiDB-lite"/>
    </source>
</evidence>
<dbReference type="Proteomes" id="UP000596660">
    <property type="component" value="Unplaced"/>
</dbReference>
<feature type="compositionally biased region" description="Basic and acidic residues" evidence="1">
    <location>
        <begin position="121"/>
        <end position="143"/>
    </location>
</feature>
<protein>
    <submittedName>
        <fullName evidence="2">Uncharacterized protein</fullName>
    </submittedName>
</protein>
<feature type="compositionally biased region" description="Polar residues" evidence="1">
    <location>
        <begin position="154"/>
        <end position="163"/>
    </location>
</feature>
<name>A0A803KPA4_CHEQI</name>
<feature type="region of interest" description="Disordered" evidence="1">
    <location>
        <begin position="121"/>
        <end position="173"/>
    </location>
</feature>